<dbReference type="RefSeq" id="XP_007881968.1">
    <property type="nucleotide sequence ID" value="XM_007883777.1"/>
</dbReference>
<dbReference type="eggNOG" id="KOG0228">
    <property type="taxonomic scope" value="Eukaryota"/>
</dbReference>
<keyword evidence="3 4" id="KW-0326">Glycosidase</keyword>
<dbReference type="HOGENOM" id="CLU_001528_3_3_1"/>
<evidence type="ECO:0000256" key="1">
    <source>
        <dbReference type="ARBA" id="ARBA00009902"/>
    </source>
</evidence>
<dbReference type="GeneID" id="19320317"/>
<reference evidence="8 9" key="1">
    <citation type="journal article" date="2013" name="Plant Cell">
        <title>The transition from a phytopathogenic smut ancestor to an anamorphic biocontrol agent deciphered by comparative whole-genome analysis.</title>
        <authorList>
            <person name="Lefebvre F."/>
            <person name="Joly D.L."/>
            <person name="Labbe C."/>
            <person name="Teichmann B."/>
            <person name="Linning R."/>
            <person name="Belzile F."/>
            <person name="Bakkeren G."/>
            <person name="Belanger R.R."/>
        </authorList>
    </citation>
    <scope>NUCLEOTIDE SEQUENCE [LARGE SCALE GENOMIC DNA]</scope>
    <source>
        <strain evidence="8 9">PF-1</strain>
    </source>
</reference>
<evidence type="ECO:0000256" key="2">
    <source>
        <dbReference type="ARBA" id="ARBA00022801"/>
    </source>
</evidence>
<feature type="signal peptide" evidence="5">
    <location>
        <begin position="1"/>
        <end position="17"/>
    </location>
</feature>
<comment type="similarity">
    <text evidence="1 4">Belongs to the glycosyl hydrolase 32 family.</text>
</comment>
<dbReference type="CDD" id="cd18622">
    <property type="entry name" value="GH32_Inu-like"/>
    <property type="match status" value="1"/>
</dbReference>
<evidence type="ECO:0000259" key="6">
    <source>
        <dbReference type="Pfam" id="PF00251"/>
    </source>
</evidence>
<dbReference type="FunFam" id="2.115.10.20:FF:000002">
    <property type="entry name" value="Invertase 2"/>
    <property type="match status" value="1"/>
</dbReference>
<dbReference type="PANTHER" id="PTHR42800">
    <property type="entry name" value="EXOINULINASE INUD (AFU_ORTHOLOGUE AFUA_5G00480)"/>
    <property type="match status" value="1"/>
</dbReference>
<dbReference type="Gene3D" id="2.60.120.560">
    <property type="entry name" value="Exo-inulinase, domain 1"/>
    <property type="match status" value="1"/>
</dbReference>
<dbReference type="AlphaFoldDB" id="A0A061H277"/>
<dbReference type="SUPFAM" id="SSF75005">
    <property type="entry name" value="Arabinanase/levansucrase/invertase"/>
    <property type="match status" value="1"/>
</dbReference>
<dbReference type="GO" id="GO:0004575">
    <property type="term" value="F:sucrose alpha-glucosidase activity"/>
    <property type="evidence" value="ECO:0007669"/>
    <property type="project" value="TreeGrafter"/>
</dbReference>
<dbReference type="SUPFAM" id="SSF49899">
    <property type="entry name" value="Concanavalin A-like lectins/glucanases"/>
    <property type="match status" value="1"/>
</dbReference>
<dbReference type="PANTHER" id="PTHR42800:SF2">
    <property type="entry name" value="INVERTASE-RELATED"/>
    <property type="match status" value="1"/>
</dbReference>
<dbReference type="InterPro" id="IPR001362">
    <property type="entry name" value="Glyco_hydro_32"/>
</dbReference>
<dbReference type="Pfam" id="PF00251">
    <property type="entry name" value="Glyco_hydro_32N"/>
    <property type="match status" value="1"/>
</dbReference>
<evidence type="ECO:0000256" key="4">
    <source>
        <dbReference type="RuleBase" id="RU362110"/>
    </source>
</evidence>
<dbReference type="GO" id="GO:0000324">
    <property type="term" value="C:fungal-type vacuole"/>
    <property type="evidence" value="ECO:0007669"/>
    <property type="project" value="TreeGrafter"/>
</dbReference>
<dbReference type="InterPro" id="IPR023296">
    <property type="entry name" value="Glyco_hydro_beta-prop_sf"/>
</dbReference>
<dbReference type="InterPro" id="IPR013148">
    <property type="entry name" value="Glyco_hydro_32_N"/>
</dbReference>
<evidence type="ECO:0000313" key="8">
    <source>
        <dbReference type="EMBL" id="EPQ26304.1"/>
    </source>
</evidence>
<protein>
    <recommendedName>
        <fullName evidence="10">Glycosyl hydrolase family 32 N-terminal domain-containing protein</fullName>
    </recommendedName>
</protein>
<evidence type="ECO:0008006" key="10">
    <source>
        <dbReference type="Google" id="ProtNLM"/>
    </source>
</evidence>
<organism evidence="8 9">
    <name type="scientific">Pseudozyma flocculosa PF-1</name>
    <dbReference type="NCBI Taxonomy" id="1277687"/>
    <lineage>
        <taxon>Eukaryota</taxon>
        <taxon>Fungi</taxon>
        <taxon>Dikarya</taxon>
        <taxon>Basidiomycota</taxon>
        <taxon>Ustilaginomycotina</taxon>
        <taxon>Ustilaginomycetes</taxon>
        <taxon>Ustilaginales</taxon>
        <taxon>Ustilaginaceae</taxon>
        <taxon>Pseudozyma</taxon>
    </lineage>
</organism>
<proteinExistence type="inferred from homology"/>
<accession>A0A061H277</accession>
<feature type="chain" id="PRO_5001599379" description="Glycosyl hydrolase family 32 N-terminal domain-containing protein" evidence="5">
    <location>
        <begin position="18"/>
        <end position="603"/>
    </location>
</feature>
<dbReference type="InterPro" id="IPR018053">
    <property type="entry name" value="Glyco_hydro_32_AS"/>
</dbReference>
<dbReference type="Proteomes" id="UP000053664">
    <property type="component" value="Unassembled WGS sequence"/>
</dbReference>
<dbReference type="PROSITE" id="PS00609">
    <property type="entry name" value="GLYCOSYL_HYDROL_F32"/>
    <property type="match status" value="1"/>
</dbReference>
<evidence type="ECO:0000256" key="3">
    <source>
        <dbReference type="ARBA" id="ARBA00023295"/>
    </source>
</evidence>
<keyword evidence="5" id="KW-0732">Signal</keyword>
<dbReference type="SMR" id="A0A061H277"/>
<evidence type="ECO:0000313" key="9">
    <source>
        <dbReference type="Proteomes" id="UP000053664"/>
    </source>
</evidence>
<dbReference type="InterPro" id="IPR013189">
    <property type="entry name" value="Glyco_hydro_32_C"/>
</dbReference>
<dbReference type="Pfam" id="PF08244">
    <property type="entry name" value="Glyco_hydro_32C"/>
    <property type="match status" value="1"/>
</dbReference>
<evidence type="ECO:0000259" key="7">
    <source>
        <dbReference type="Pfam" id="PF08244"/>
    </source>
</evidence>
<feature type="domain" description="Glycosyl hydrolase family 32 C-terminal" evidence="7">
    <location>
        <begin position="430"/>
        <end position="577"/>
    </location>
</feature>
<sequence>MRSTLALLGSLLAAATAMPMDALTDPFVALAARSNHSSQYPSSLDALRGGKTSCATSNGKSAASFNPPLYTEAHRPQFHFSPTDNFMNDPNGLVYSQGLWHLFYQYNPTQLVAGNQHWGHAVSTDLYHWQNLPIAIAPEREGDGIFSGSAVLDVNNTSGLFEDSTPADSRFVAVYTLNTPTEQTQHLAYSSDGIHFTKLNQTLLTINSTQFRDPKVFWDEGQSQWVMTVAHPQEYAVTFYSSPNLKDWQELSRFRMTGLPGYQYECPDLVQIPIESGPDAGKRRWVLVNSINPGSPMGGSIVQYYIGDWDGRTFTADDAAFRYADFGKDYYAFQSWSNSPDGKAYGVAWASNWQYTQVVPTSPFRSFQSTPRELTLKYYRPNPMYGEYVLSSKPAMLDNIRAKTLYKLDADKHHQHAARANHTVALRGDGGFEIDATFVLPNDVNATYNTIGSFEILSSSGKQSITAGIQMGEPTVAFIDRSNAGRRWARTNPFFTDKSSGIVRYQSEYAPDQYILGPLPPSATAAEAAAAKEAGQQTISLKVLVDRSVLEAFANDGQLSGTSVFFFDNDEKPATVRVSIGDDKLRLGSLVVRQLKSTWPTCP</sequence>
<dbReference type="Gene3D" id="2.115.10.20">
    <property type="entry name" value="Glycosyl hydrolase domain, family 43"/>
    <property type="match status" value="1"/>
</dbReference>
<dbReference type="OrthoDB" id="202537at2759"/>
<evidence type="ECO:0000256" key="5">
    <source>
        <dbReference type="SAM" id="SignalP"/>
    </source>
</evidence>
<dbReference type="InterPro" id="IPR013320">
    <property type="entry name" value="ConA-like_dom_sf"/>
</dbReference>
<dbReference type="EMBL" id="KE361646">
    <property type="protein sequence ID" value="EPQ26304.1"/>
    <property type="molecule type" value="Genomic_DNA"/>
</dbReference>
<keyword evidence="2 4" id="KW-0378">Hydrolase</keyword>
<dbReference type="GO" id="GO:0005987">
    <property type="term" value="P:sucrose catabolic process"/>
    <property type="evidence" value="ECO:0007669"/>
    <property type="project" value="TreeGrafter"/>
</dbReference>
<feature type="domain" description="Glycosyl hydrolase family 32 N-terminal" evidence="6">
    <location>
        <begin position="79"/>
        <end position="377"/>
    </location>
</feature>
<dbReference type="SMART" id="SM00640">
    <property type="entry name" value="Glyco_32"/>
    <property type="match status" value="1"/>
</dbReference>
<dbReference type="KEGG" id="pfp:PFL1_06239"/>
<name>A0A061H277_9BASI</name>
<gene>
    <name evidence="8" type="ORF">PFL1_06239</name>
</gene>